<dbReference type="GO" id="GO:0042597">
    <property type="term" value="C:periplasmic space"/>
    <property type="evidence" value="ECO:0007669"/>
    <property type="project" value="InterPro"/>
</dbReference>
<feature type="signal peptide" evidence="1">
    <location>
        <begin position="1"/>
        <end position="21"/>
    </location>
</feature>
<reference evidence="2 3" key="1">
    <citation type="journal article" date="2014" name="Genome Announc.">
        <title>Draft Genome Sequences of Two Vibrionaceae Species, Vibrio ponticus C121 and Photobacterium aphoticum C119, Isolated as Coral Reef Microbiota.</title>
        <authorList>
            <person name="Al-saari N."/>
            <person name="Meirelles P.M."/>
            <person name="Mino S."/>
            <person name="Suda W."/>
            <person name="Oshima K."/>
            <person name="Hattori M."/>
            <person name="Ohkuma M."/>
            <person name="Thompson F.L."/>
            <person name="Gomez-Gil B."/>
            <person name="Sawabe T."/>
            <person name="Sawabe T."/>
        </authorList>
    </citation>
    <scope>NUCLEOTIDE SEQUENCE [LARGE SCALE GENOMIC DNA]</scope>
    <source>
        <strain evidence="2 3">JCM 19237</strain>
    </source>
</reference>
<dbReference type="PROSITE" id="PS51257">
    <property type="entry name" value="PROKAR_LIPOPROTEIN"/>
    <property type="match status" value="1"/>
</dbReference>
<gene>
    <name evidence="2" type="ORF">JCM19237_5435</name>
</gene>
<evidence type="ECO:0000313" key="2">
    <source>
        <dbReference type="EMBL" id="GAL02542.1"/>
    </source>
</evidence>
<organism evidence="2 3">
    <name type="scientific">Photobacterium aphoticum</name>
    <dbReference type="NCBI Taxonomy" id="754436"/>
    <lineage>
        <taxon>Bacteria</taxon>
        <taxon>Pseudomonadati</taxon>
        <taxon>Pseudomonadota</taxon>
        <taxon>Gammaproteobacteria</taxon>
        <taxon>Vibrionales</taxon>
        <taxon>Vibrionaceae</taxon>
        <taxon>Photobacterium</taxon>
    </lineage>
</organism>
<dbReference type="AlphaFoldDB" id="A0A090R4I1"/>
<sequence>MKTIKTTLAALLAATLLGCAAAPQTTAVKDVTISQPACCSNYSEFAWIPLNGNEIDFAIDEYSQVGDFPDGKSYFAGFVLPENVERMQVEIASWMRSVGVFAPKVLLLDPQFQVVDTLTLDDFEVKLSDMFHLASYQTRLVMEQETAPYMVIYSPKDYRVGEIQIPHPERVRAEELGLARPMVTDPTIQHAKFGTFELDLKPLTLRSYRANAVPQPVEMADKAVETSVSGVKAVNAVPNPEQALKPQAKPVTASAIAKPSTGTVAITGATMLPESEAFYNQQIKTAVDNNDMKKALTLMEEAKRAGSTSAETTFLQLIKR</sequence>
<feature type="chain" id="PRO_5001863811" evidence="1">
    <location>
        <begin position="22"/>
        <end position="320"/>
    </location>
</feature>
<evidence type="ECO:0000256" key="1">
    <source>
        <dbReference type="SAM" id="SignalP"/>
    </source>
</evidence>
<protein>
    <submittedName>
        <fullName evidence="2">Maltose operon periplasmic protein MalM</fullName>
    </submittedName>
</protein>
<name>A0A090R4I1_9GAMM</name>
<dbReference type="EMBL" id="BBMN01000001">
    <property type="protein sequence ID" value="GAL02542.1"/>
    <property type="molecule type" value="Genomic_DNA"/>
</dbReference>
<dbReference type="Pfam" id="PF07148">
    <property type="entry name" value="MalM"/>
    <property type="match status" value="1"/>
</dbReference>
<accession>A0A090R4I1</accession>
<dbReference type="STRING" id="754436.JCM19237_5435"/>
<proteinExistence type="predicted"/>
<dbReference type="GO" id="GO:0008643">
    <property type="term" value="P:carbohydrate transport"/>
    <property type="evidence" value="ECO:0007669"/>
    <property type="project" value="InterPro"/>
</dbReference>
<dbReference type="InterPro" id="IPR010794">
    <property type="entry name" value="MalM"/>
</dbReference>
<keyword evidence="1" id="KW-0732">Signal</keyword>
<dbReference type="eggNOG" id="ENOG502Z7PA">
    <property type="taxonomic scope" value="Bacteria"/>
</dbReference>
<comment type="caution">
    <text evidence="2">The sequence shown here is derived from an EMBL/GenBank/DDBJ whole genome shotgun (WGS) entry which is preliminary data.</text>
</comment>
<evidence type="ECO:0000313" key="3">
    <source>
        <dbReference type="Proteomes" id="UP000029227"/>
    </source>
</evidence>
<dbReference type="Proteomes" id="UP000029227">
    <property type="component" value="Unassembled WGS sequence"/>
</dbReference>